<dbReference type="GO" id="GO:0051287">
    <property type="term" value="F:NAD binding"/>
    <property type="evidence" value="ECO:0007669"/>
    <property type="project" value="InterPro"/>
</dbReference>
<evidence type="ECO:0000256" key="1">
    <source>
        <dbReference type="ARBA" id="ARBA00006601"/>
    </source>
</evidence>
<evidence type="ECO:0000259" key="2">
    <source>
        <dbReference type="Pfam" id="PF03721"/>
    </source>
</evidence>
<dbReference type="PANTHER" id="PTHR43491">
    <property type="entry name" value="UDP-N-ACETYL-D-MANNOSAMINE DEHYDROGENASE"/>
    <property type="match status" value="1"/>
</dbReference>
<dbReference type="PANTHER" id="PTHR43491:SF2">
    <property type="entry name" value="UDP-N-ACETYL-D-MANNOSAMINE DEHYDROGENASE"/>
    <property type="match status" value="1"/>
</dbReference>
<organism evidence="3">
    <name type="scientific">marine metagenome</name>
    <dbReference type="NCBI Taxonomy" id="408172"/>
    <lineage>
        <taxon>unclassified sequences</taxon>
        <taxon>metagenomes</taxon>
        <taxon>ecological metagenomes</taxon>
    </lineage>
</organism>
<dbReference type="AlphaFoldDB" id="A0A382KMU8"/>
<feature type="domain" description="UDP-glucose/GDP-mannose dehydrogenase N-terminal" evidence="2">
    <location>
        <begin position="2"/>
        <end position="137"/>
    </location>
</feature>
<feature type="non-terminal residue" evidence="3">
    <location>
        <position position="137"/>
    </location>
</feature>
<dbReference type="GO" id="GO:0000271">
    <property type="term" value="P:polysaccharide biosynthetic process"/>
    <property type="evidence" value="ECO:0007669"/>
    <property type="project" value="InterPro"/>
</dbReference>
<dbReference type="GO" id="GO:0016628">
    <property type="term" value="F:oxidoreductase activity, acting on the CH-CH group of donors, NAD or NADP as acceptor"/>
    <property type="evidence" value="ECO:0007669"/>
    <property type="project" value="InterPro"/>
</dbReference>
<dbReference type="Pfam" id="PF03721">
    <property type="entry name" value="UDPG_MGDP_dh_N"/>
    <property type="match status" value="1"/>
</dbReference>
<dbReference type="SUPFAM" id="SSF51735">
    <property type="entry name" value="NAD(P)-binding Rossmann-fold domains"/>
    <property type="match status" value="1"/>
</dbReference>
<evidence type="ECO:0000313" key="3">
    <source>
        <dbReference type="EMBL" id="SVC24773.1"/>
    </source>
</evidence>
<accession>A0A382KMU8</accession>
<protein>
    <recommendedName>
        <fullName evidence="2">UDP-glucose/GDP-mannose dehydrogenase N-terminal domain-containing protein</fullName>
    </recommendedName>
</protein>
<name>A0A382KMU8_9ZZZZ</name>
<dbReference type="InterPro" id="IPR028359">
    <property type="entry name" value="UDP_ManNAc/GlcNAc_DH"/>
</dbReference>
<feature type="non-terminal residue" evidence="3">
    <location>
        <position position="1"/>
    </location>
</feature>
<gene>
    <name evidence="3" type="ORF">METZ01_LOCUS277627</name>
</gene>
<dbReference type="InterPro" id="IPR001732">
    <property type="entry name" value="UDP-Glc/GDP-Man_DH_N"/>
</dbReference>
<dbReference type="InterPro" id="IPR036291">
    <property type="entry name" value="NAD(P)-bd_dom_sf"/>
</dbReference>
<reference evidence="3" key="1">
    <citation type="submission" date="2018-05" db="EMBL/GenBank/DDBJ databases">
        <authorList>
            <person name="Lanie J.A."/>
            <person name="Ng W.-L."/>
            <person name="Kazmierczak K.M."/>
            <person name="Andrzejewski T.M."/>
            <person name="Davidsen T.M."/>
            <person name="Wayne K.J."/>
            <person name="Tettelin H."/>
            <person name="Glass J.I."/>
            <person name="Rusch D."/>
            <person name="Podicherti R."/>
            <person name="Tsui H.-C.T."/>
            <person name="Winkler M.E."/>
        </authorList>
    </citation>
    <scope>NUCLEOTIDE SEQUENCE</scope>
</reference>
<proteinExistence type="inferred from homology"/>
<dbReference type="GO" id="GO:0016616">
    <property type="term" value="F:oxidoreductase activity, acting on the CH-OH group of donors, NAD or NADP as acceptor"/>
    <property type="evidence" value="ECO:0007669"/>
    <property type="project" value="InterPro"/>
</dbReference>
<sequence>VQGLGFVGAAMAVAVAQARTPEGIAAYQVVGVDLPTPDGHARVDALNEGVFPFPTSDKKMVTALTEAHEVENLRATTDSSVFQSADVAIVDIPLDIDFLDDDPQLEMSSLEKAIRTIGRQIPKGSLIIVETTVPPGT</sequence>
<dbReference type="EMBL" id="UINC01081174">
    <property type="protein sequence ID" value="SVC24773.1"/>
    <property type="molecule type" value="Genomic_DNA"/>
</dbReference>
<dbReference type="Gene3D" id="3.40.50.720">
    <property type="entry name" value="NAD(P)-binding Rossmann-like Domain"/>
    <property type="match status" value="1"/>
</dbReference>
<comment type="similarity">
    <text evidence="1">Belongs to the UDP-glucose/GDP-mannose dehydrogenase family.</text>
</comment>